<dbReference type="InterPro" id="IPR045862">
    <property type="entry name" value="Trf4-like"/>
</dbReference>
<dbReference type="PANTHER" id="PTHR23092:SF15">
    <property type="entry name" value="INACTIVE NON-CANONICAL POLY(A) RNA POLYMERASE PROTEIN TRF4-2-RELATED"/>
    <property type="match status" value="1"/>
</dbReference>
<name>A0A183DIN6_9BILA</name>
<dbReference type="Gene3D" id="3.30.460.10">
    <property type="entry name" value="Beta Polymerase, domain 2"/>
    <property type="match status" value="1"/>
</dbReference>
<dbReference type="PANTHER" id="PTHR23092">
    <property type="entry name" value="POLY(A) RNA POLYMERASE"/>
    <property type="match status" value="1"/>
</dbReference>
<dbReference type="GO" id="GO:0031499">
    <property type="term" value="C:TRAMP complex"/>
    <property type="evidence" value="ECO:0007669"/>
    <property type="project" value="TreeGrafter"/>
</dbReference>
<dbReference type="CDD" id="cd05402">
    <property type="entry name" value="NT_PAP_TUTase"/>
    <property type="match status" value="1"/>
</dbReference>
<evidence type="ECO:0000313" key="2">
    <source>
        <dbReference type="WBParaSite" id="GPUH_0000858701-mRNA-1"/>
    </source>
</evidence>
<dbReference type="GO" id="GO:0003729">
    <property type="term" value="F:mRNA binding"/>
    <property type="evidence" value="ECO:0007669"/>
    <property type="project" value="TreeGrafter"/>
</dbReference>
<reference evidence="2" key="1">
    <citation type="submission" date="2016-06" db="UniProtKB">
        <authorList>
            <consortium name="WormBaseParasite"/>
        </authorList>
    </citation>
    <scope>IDENTIFICATION</scope>
</reference>
<dbReference type="Pfam" id="PF01909">
    <property type="entry name" value="NTP_transf_2"/>
    <property type="match status" value="1"/>
</dbReference>
<dbReference type="InterPro" id="IPR043519">
    <property type="entry name" value="NT_sf"/>
</dbReference>
<sequence length="94" mass="10895">LYSWLKPNSLEKALRFRVFERVRAVLQRIWPAARIGVFGSLYTGLFLPTSDIDVVVEMDELPNQRIPLWETARALEFEFFFSSFLGTLISLLGK</sequence>
<dbReference type="SUPFAM" id="SSF81301">
    <property type="entry name" value="Nucleotidyltransferase"/>
    <property type="match status" value="1"/>
</dbReference>
<accession>A0A183DIN6</accession>
<organism evidence="2">
    <name type="scientific">Gongylonema pulchrum</name>
    <dbReference type="NCBI Taxonomy" id="637853"/>
    <lineage>
        <taxon>Eukaryota</taxon>
        <taxon>Metazoa</taxon>
        <taxon>Ecdysozoa</taxon>
        <taxon>Nematoda</taxon>
        <taxon>Chromadorea</taxon>
        <taxon>Rhabditida</taxon>
        <taxon>Spirurina</taxon>
        <taxon>Spiruromorpha</taxon>
        <taxon>Spiruroidea</taxon>
        <taxon>Gongylonematidae</taxon>
        <taxon>Gongylonema</taxon>
    </lineage>
</organism>
<dbReference type="AlphaFoldDB" id="A0A183DIN6"/>
<dbReference type="WBParaSite" id="GPUH_0000858701-mRNA-1">
    <property type="protein sequence ID" value="GPUH_0000858701-mRNA-1"/>
    <property type="gene ID" value="GPUH_0000858701"/>
</dbReference>
<protein>
    <submittedName>
        <fullName evidence="2">NTP_transf_2 domain-containing protein</fullName>
    </submittedName>
</protein>
<dbReference type="GO" id="GO:0031123">
    <property type="term" value="P:RNA 3'-end processing"/>
    <property type="evidence" value="ECO:0007669"/>
    <property type="project" value="TreeGrafter"/>
</dbReference>
<dbReference type="GO" id="GO:1990817">
    <property type="term" value="F:poly(A) RNA polymerase activity"/>
    <property type="evidence" value="ECO:0007669"/>
    <property type="project" value="InterPro"/>
</dbReference>
<dbReference type="GO" id="GO:0005730">
    <property type="term" value="C:nucleolus"/>
    <property type="evidence" value="ECO:0007669"/>
    <property type="project" value="TreeGrafter"/>
</dbReference>
<proteinExistence type="predicted"/>
<dbReference type="GO" id="GO:0043634">
    <property type="term" value="P:polyadenylation-dependent ncRNA catabolic process"/>
    <property type="evidence" value="ECO:0007669"/>
    <property type="project" value="TreeGrafter"/>
</dbReference>
<evidence type="ECO:0000259" key="1">
    <source>
        <dbReference type="Pfam" id="PF01909"/>
    </source>
</evidence>
<dbReference type="InterPro" id="IPR002934">
    <property type="entry name" value="Polymerase_NTP_transf_dom"/>
</dbReference>
<feature type="domain" description="Polymerase nucleotidyl transferase" evidence="1">
    <location>
        <begin position="21"/>
        <end position="73"/>
    </location>
</feature>